<sequence length="131" mass="13536">MTTIVTALAAGATAGVSGTATEAVKDAYELLKALIRRRFAGRDEARRELEADEVEPGTWRARIGPDLSDSGAAGDEQILVAARELLTATGTATSAGMTISVDTNHGAIGEFTGPVSFDQRTHLPPTAPAAD</sequence>
<dbReference type="EMBL" id="JAHKKG010000004">
    <property type="protein sequence ID" value="MBU2664839.1"/>
    <property type="molecule type" value="Genomic_DNA"/>
</dbReference>
<dbReference type="Proteomes" id="UP001519654">
    <property type="component" value="Unassembled WGS sequence"/>
</dbReference>
<evidence type="ECO:0000313" key="3">
    <source>
        <dbReference type="Proteomes" id="UP001519654"/>
    </source>
</evidence>
<dbReference type="RefSeq" id="WP_215787809.1">
    <property type="nucleotide sequence ID" value="NZ_JAHKKG010000004.1"/>
</dbReference>
<evidence type="ECO:0008006" key="4">
    <source>
        <dbReference type="Google" id="ProtNLM"/>
    </source>
</evidence>
<protein>
    <recommendedName>
        <fullName evidence="4">RHIM domain-containing protein</fullName>
    </recommendedName>
</protein>
<proteinExistence type="predicted"/>
<name>A0ABS5YMZ9_9ACTN</name>
<comment type="caution">
    <text evidence="2">The sequence shown here is derived from an EMBL/GenBank/DDBJ whole genome shotgun (WGS) entry which is preliminary data.</text>
</comment>
<accession>A0ABS5YMZ9</accession>
<gene>
    <name evidence="2" type="ORF">KOI35_15155</name>
</gene>
<feature type="region of interest" description="Disordered" evidence="1">
    <location>
        <begin position="112"/>
        <end position="131"/>
    </location>
</feature>
<organism evidence="2 3">
    <name type="scientific">Paractinoplanes bogorensis</name>
    <dbReference type="NCBI Taxonomy" id="1610840"/>
    <lineage>
        <taxon>Bacteria</taxon>
        <taxon>Bacillati</taxon>
        <taxon>Actinomycetota</taxon>
        <taxon>Actinomycetes</taxon>
        <taxon>Micromonosporales</taxon>
        <taxon>Micromonosporaceae</taxon>
        <taxon>Paractinoplanes</taxon>
    </lineage>
</organism>
<evidence type="ECO:0000256" key="1">
    <source>
        <dbReference type="SAM" id="MobiDB-lite"/>
    </source>
</evidence>
<reference evidence="2 3" key="1">
    <citation type="submission" date="2021-06" db="EMBL/GenBank/DDBJ databases">
        <title>Actinoplanes lichenicola sp. nov., and Actinoplanes ovalisporus sp. nov., isolated from lichen in Thailand.</title>
        <authorList>
            <person name="Saeng-In P."/>
            <person name="Kanchanasin P."/>
            <person name="Yuki M."/>
            <person name="Kudo T."/>
            <person name="Ohkuma M."/>
            <person name="Phongsopitanun W."/>
            <person name="Tanasupawat S."/>
        </authorList>
    </citation>
    <scope>NUCLEOTIDE SEQUENCE [LARGE SCALE GENOMIC DNA]</scope>
    <source>
        <strain evidence="2 3">NBRC 110975</strain>
    </source>
</reference>
<keyword evidence="3" id="KW-1185">Reference proteome</keyword>
<evidence type="ECO:0000313" key="2">
    <source>
        <dbReference type="EMBL" id="MBU2664839.1"/>
    </source>
</evidence>